<keyword evidence="4" id="KW-0862">Zinc</keyword>
<feature type="chain" id="PRO_5034044528" description="Sphingomyelin phosphodiesterase" evidence="6">
    <location>
        <begin position="23"/>
        <end position="681"/>
    </location>
</feature>
<dbReference type="GO" id="GO:0004767">
    <property type="term" value="F:sphingomyelin phosphodiesterase activity"/>
    <property type="evidence" value="ECO:0007669"/>
    <property type="project" value="UniProtKB-UniRule"/>
</dbReference>
<dbReference type="GO" id="GO:0006685">
    <property type="term" value="P:sphingomyelin catabolic process"/>
    <property type="evidence" value="ECO:0007669"/>
    <property type="project" value="UniProtKB-UniRule"/>
</dbReference>
<evidence type="ECO:0000313" key="8">
    <source>
        <dbReference type="EMBL" id="OCH87481.1"/>
    </source>
</evidence>
<feature type="domain" description="Calcineurin-like phosphoesterase" evidence="7">
    <location>
        <begin position="232"/>
        <end position="513"/>
    </location>
</feature>
<feature type="binding site" evidence="4">
    <location>
        <position position="318"/>
    </location>
    <ligand>
        <name>Zn(2+)</name>
        <dbReference type="ChEBI" id="CHEBI:29105"/>
        <label>1</label>
    </ligand>
</feature>
<comment type="cofactor">
    <cofactor evidence="4">
        <name>Zn(2+)</name>
        <dbReference type="ChEBI" id="CHEBI:29105"/>
    </cofactor>
    <text evidence="4">Binds 2 Zn(2+) ions per subunit.</text>
</comment>
<dbReference type="GO" id="GO:0005615">
    <property type="term" value="C:extracellular space"/>
    <property type="evidence" value="ECO:0007669"/>
    <property type="project" value="TreeGrafter"/>
</dbReference>
<dbReference type="EMBL" id="KV722484">
    <property type="protein sequence ID" value="OCH87481.1"/>
    <property type="molecule type" value="Genomic_DNA"/>
</dbReference>
<feature type="binding site" evidence="4">
    <location>
        <position position="473"/>
    </location>
    <ligand>
        <name>Zn(2+)</name>
        <dbReference type="ChEBI" id="CHEBI:29105"/>
        <label>2</label>
    </ligand>
</feature>
<evidence type="ECO:0000256" key="2">
    <source>
        <dbReference type="ARBA" id="ARBA00023180"/>
    </source>
</evidence>
<keyword evidence="3" id="KW-0326">Glycosidase</keyword>
<dbReference type="PIRSF" id="PIRSF000948">
    <property type="entry name" value="Sphingomy_PDE"/>
    <property type="match status" value="1"/>
</dbReference>
<dbReference type="AlphaFoldDB" id="A0A8E2AMN0"/>
<dbReference type="SUPFAM" id="SSF56300">
    <property type="entry name" value="Metallo-dependent phosphatases"/>
    <property type="match status" value="1"/>
</dbReference>
<evidence type="ECO:0000256" key="5">
    <source>
        <dbReference type="PIRSR" id="PIRSR000948-2"/>
    </source>
</evidence>
<feature type="disulfide bond" evidence="5">
    <location>
        <begin position="152"/>
        <end position="161"/>
    </location>
</feature>
<evidence type="ECO:0000259" key="7">
    <source>
        <dbReference type="Pfam" id="PF00149"/>
    </source>
</evidence>
<feature type="signal peptide" evidence="6">
    <location>
        <begin position="1"/>
        <end position="22"/>
    </location>
</feature>
<feature type="binding site" evidence="4">
    <location>
        <position position="512"/>
    </location>
    <ligand>
        <name>Zn(2+)</name>
        <dbReference type="ChEBI" id="CHEBI:29105"/>
        <label>1</label>
    </ligand>
</feature>
<keyword evidence="9" id="KW-1185">Reference proteome</keyword>
<evidence type="ECO:0000256" key="3">
    <source>
        <dbReference type="PIRNR" id="PIRNR000948"/>
    </source>
</evidence>
<dbReference type="GO" id="GO:0016020">
    <property type="term" value="C:membrane"/>
    <property type="evidence" value="ECO:0007669"/>
    <property type="project" value="GOC"/>
</dbReference>
<proteinExistence type="inferred from homology"/>
<dbReference type="Proteomes" id="UP000250043">
    <property type="component" value="Unassembled WGS sequence"/>
</dbReference>
<reference evidence="8 9" key="1">
    <citation type="submission" date="2016-07" db="EMBL/GenBank/DDBJ databases">
        <title>Draft genome of the white-rot fungus Obba rivulosa 3A-2.</title>
        <authorList>
            <consortium name="DOE Joint Genome Institute"/>
            <person name="Miettinen O."/>
            <person name="Riley R."/>
            <person name="Acob R."/>
            <person name="Barry K."/>
            <person name="Cullen D."/>
            <person name="De Vries R."/>
            <person name="Hainaut M."/>
            <person name="Hatakka A."/>
            <person name="Henrissat B."/>
            <person name="Hilden K."/>
            <person name="Kuo R."/>
            <person name="Labutti K."/>
            <person name="Lipzen A."/>
            <person name="Makela M.R."/>
            <person name="Sandor L."/>
            <person name="Spatafora J.W."/>
            <person name="Grigoriev I.V."/>
            <person name="Hibbett D.S."/>
        </authorList>
    </citation>
    <scope>NUCLEOTIDE SEQUENCE [LARGE SCALE GENOMIC DNA]</scope>
    <source>
        <strain evidence="8 9">3A-2</strain>
    </source>
</reference>
<protein>
    <recommendedName>
        <fullName evidence="3">Sphingomyelin phosphodiesterase</fullName>
    </recommendedName>
</protein>
<feature type="disulfide bond" evidence="5">
    <location>
        <begin position="123"/>
        <end position="199"/>
    </location>
</feature>
<keyword evidence="2" id="KW-0325">Glycoprotein</keyword>
<keyword evidence="4" id="KW-0479">Metal-binding</keyword>
<feature type="binding site" evidence="4">
    <location>
        <position position="318"/>
    </location>
    <ligand>
        <name>Zn(2+)</name>
        <dbReference type="ChEBI" id="CHEBI:29105"/>
        <label>2</label>
    </ligand>
</feature>
<feature type="binding site" evidence="4">
    <location>
        <position position="510"/>
    </location>
    <ligand>
        <name>Zn(2+)</name>
        <dbReference type="ChEBI" id="CHEBI:29105"/>
        <label>2</label>
    </ligand>
</feature>
<accession>A0A8E2AMN0</accession>
<dbReference type="InterPro" id="IPR011160">
    <property type="entry name" value="Sphingomy_PDE"/>
</dbReference>
<dbReference type="Pfam" id="PF00149">
    <property type="entry name" value="Metallophos"/>
    <property type="match status" value="1"/>
</dbReference>
<keyword evidence="5" id="KW-1015">Disulfide bond</keyword>
<dbReference type="GO" id="GO:0016798">
    <property type="term" value="F:hydrolase activity, acting on glycosyl bonds"/>
    <property type="evidence" value="ECO:0007669"/>
    <property type="project" value="UniProtKB-KW"/>
</dbReference>
<gene>
    <name evidence="8" type="ORF">OBBRIDRAFT_889782</name>
</gene>
<dbReference type="OrthoDB" id="282973at2759"/>
<dbReference type="Gene3D" id="3.60.21.10">
    <property type="match status" value="1"/>
</dbReference>
<evidence type="ECO:0000256" key="1">
    <source>
        <dbReference type="ARBA" id="ARBA00022801"/>
    </source>
</evidence>
<evidence type="ECO:0000256" key="4">
    <source>
        <dbReference type="PIRSR" id="PIRSR000948-1"/>
    </source>
</evidence>
<feature type="binding site" evidence="4">
    <location>
        <position position="239"/>
    </location>
    <ligand>
        <name>Zn(2+)</name>
        <dbReference type="ChEBI" id="CHEBI:29105"/>
        <label>1</label>
    </ligand>
</feature>
<comment type="similarity">
    <text evidence="3">Belongs to the acid sphingomyelinase family.</text>
</comment>
<sequence length="681" mass="74499">MMRRILSFVGYCFLAGAVASQAQPGNGLGPSSFVAPGAFPTSVYKAYYNDPTATSVQPQPIVSDPVTHSVYPFDLTNPNTIPQNDSVDPHPLPPKASPSQLLSAAVTQILSISTNPVFGNDTCTRCQAALEVAKFLVMAEPEQGPPLAVQICNQFNFNPNCEGQYGILGAGSPITQAIANADVGGYDGQSFCAEWFGLCEFPPASPLNLTGWFAKPKPNPLPPPKERSGKLLKVLHLSDWHIDPRFANGAEANCTNGVCCRSNSVNMNSPEMLLVPAPRYGSFMCDSSYSLVMAALEAIPILTGTEKTGFDFMIYTGDLVSHDDDAQLSRDYVMYAETVLYGLFKRLIGNAPVYAALGNHDTYNLAQDAPHSLGGALAEQFSWNYDHVTSLWEHNGWIDETTVQSAQAHYAAYSVTRSDGLRIMTLNTDFWYGQNYFNYINLTHPDTSGMLRFLTDELQDAEDAGDRVWIMGHVVSGWDGTNPLSNPSNLFYQIVDRFSPHVIAGIFFGHDHEDQLNVYYANNATNISAETAQTVAWIGPSLTPFTNLNSGFRVYEVDSGTFDIVNSYTWFANVSAFPDLDHQLEFGPTFEFEYSARDAFGATIEGWGPDDPLNATWWHLVTEAMEADNSLVTTFRDFQGKRSLRSPACDATCLNATICYIRSGSASISRENCAPGFGSVQ</sequence>
<comment type="function">
    <text evidence="3">Converts sphingomyelin to ceramide.</text>
</comment>
<feature type="binding site" evidence="4">
    <location>
        <position position="241"/>
    </location>
    <ligand>
        <name>Zn(2+)</name>
        <dbReference type="ChEBI" id="CHEBI:29105"/>
        <label>1</label>
    </ligand>
</feature>
<feature type="binding site" evidence="4">
    <location>
        <position position="359"/>
    </location>
    <ligand>
        <name>Zn(2+)</name>
        <dbReference type="ChEBI" id="CHEBI:29105"/>
        <label>2</label>
    </ligand>
</feature>
<feature type="disulfide bond" evidence="5">
    <location>
        <begin position="260"/>
        <end position="285"/>
    </location>
</feature>
<dbReference type="InterPro" id="IPR029052">
    <property type="entry name" value="Metallo-depent_PP-like"/>
</dbReference>
<keyword evidence="1 3" id="KW-0378">Hydrolase</keyword>
<dbReference type="CDD" id="cd00842">
    <property type="entry name" value="MPP_ASMase"/>
    <property type="match status" value="1"/>
</dbReference>
<evidence type="ECO:0000256" key="6">
    <source>
        <dbReference type="SAM" id="SignalP"/>
    </source>
</evidence>
<dbReference type="PANTHER" id="PTHR10340:SF27">
    <property type="entry name" value="ACL091CP"/>
    <property type="match status" value="1"/>
</dbReference>
<organism evidence="8 9">
    <name type="scientific">Obba rivulosa</name>
    <dbReference type="NCBI Taxonomy" id="1052685"/>
    <lineage>
        <taxon>Eukaryota</taxon>
        <taxon>Fungi</taxon>
        <taxon>Dikarya</taxon>
        <taxon>Basidiomycota</taxon>
        <taxon>Agaricomycotina</taxon>
        <taxon>Agaricomycetes</taxon>
        <taxon>Polyporales</taxon>
        <taxon>Gelatoporiaceae</taxon>
        <taxon>Obba</taxon>
    </lineage>
</organism>
<evidence type="ECO:0000313" key="9">
    <source>
        <dbReference type="Proteomes" id="UP000250043"/>
    </source>
</evidence>
<keyword evidence="6" id="KW-0732">Signal</keyword>
<feature type="disulfide bond" evidence="5">
    <location>
        <begin position="649"/>
        <end position="653"/>
    </location>
</feature>
<name>A0A8E2AMN0_9APHY</name>
<feature type="disulfide bond" evidence="5">
    <location>
        <begin position="254"/>
        <end position="259"/>
    </location>
</feature>
<dbReference type="PANTHER" id="PTHR10340">
    <property type="entry name" value="SPHINGOMYELIN PHOSPHODIESTERASE"/>
    <property type="match status" value="1"/>
</dbReference>
<dbReference type="GO" id="GO:0046872">
    <property type="term" value="F:metal ion binding"/>
    <property type="evidence" value="ECO:0007669"/>
    <property type="project" value="UniProtKB-KW"/>
</dbReference>
<dbReference type="InterPro" id="IPR004843">
    <property type="entry name" value="Calcineurin-like_PHP"/>
</dbReference>
<dbReference type="InterPro" id="IPR041805">
    <property type="entry name" value="ASMase/PPN1_MPP"/>
</dbReference>